<dbReference type="AlphaFoldDB" id="A0A5C6Z2N6"/>
<dbReference type="OrthoDB" id="1443935at2"/>
<name>A0A5C6Z2N6_9FLAO</name>
<comment type="caution">
    <text evidence="2">The sequence shown here is derived from an EMBL/GenBank/DDBJ whole genome shotgun (WGS) entry which is preliminary data.</text>
</comment>
<feature type="signal peptide" evidence="1">
    <location>
        <begin position="1"/>
        <end position="17"/>
    </location>
</feature>
<feature type="chain" id="PRO_5022925444" evidence="1">
    <location>
        <begin position="18"/>
        <end position="160"/>
    </location>
</feature>
<evidence type="ECO:0000313" key="2">
    <source>
        <dbReference type="EMBL" id="TXD74195.1"/>
    </source>
</evidence>
<gene>
    <name evidence="2" type="ORF">ESU54_02780</name>
</gene>
<proteinExistence type="predicted"/>
<keyword evidence="3" id="KW-1185">Reference proteome</keyword>
<accession>A0A5C6Z2N6</accession>
<evidence type="ECO:0000313" key="3">
    <source>
        <dbReference type="Proteomes" id="UP000321497"/>
    </source>
</evidence>
<sequence length="160" mass="18181">MKKLLLLLLFFPLILSAQLDYESNKFKLDFVKLPEVESLMSISLPSNSSFSKTIPKKLPSFKLSKENYREAVSMFDVMATNESYVKSDIKISLDPKEYGVYGGNSSYTADGSTAVKNISYKESRGYLRPELMPYTYGFYQRPTRRSGFHVGYGIYGTPSQ</sequence>
<keyword evidence="1" id="KW-0732">Signal</keyword>
<dbReference type="Proteomes" id="UP000321497">
    <property type="component" value="Unassembled WGS sequence"/>
</dbReference>
<dbReference type="EMBL" id="VORT01000002">
    <property type="protein sequence ID" value="TXD74195.1"/>
    <property type="molecule type" value="Genomic_DNA"/>
</dbReference>
<protein>
    <submittedName>
        <fullName evidence="2">Uncharacterized protein</fullName>
    </submittedName>
</protein>
<reference evidence="2 3" key="1">
    <citation type="submission" date="2019-08" db="EMBL/GenBank/DDBJ databases">
        <title>Genome of Aequorivita antarctica SW49 (type strain).</title>
        <authorList>
            <person name="Bowman J.P."/>
        </authorList>
    </citation>
    <scope>NUCLEOTIDE SEQUENCE [LARGE SCALE GENOMIC DNA]</scope>
    <source>
        <strain evidence="2 3">SW49</strain>
    </source>
</reference>
<evidence type="ECO:0000256" key="1">
    <source>
        <dbReference type="SAM" id="SignalP"/>
    </source>
</evidence>
<organism evidence="2 3">
    <name type="scientific">Aequorivita antarctica</name>
    <dbReference type="NCBI Taxonomy" id="153266"/>
    <lineage>
        <taxon>Bacteria</taxon>
        <taxon>Pseudomonadati</taxon>
        <taxon>Bacteroidota</taxon>
        <taxon>Flavobacteriia</taxon>
        <taxon>Flavobacteriales</taxon>
        <taxon>Flavobacteriaceae</taxon>
        <taxon>Aequorivita</taxon>
    </lineage>
</organism>
<dbReference type="RefSeq" id="WP_111845538.1">
    <property type="nucleotide sequence ID" value="NZ_UEGI01000020.1"/>
</dbReference>